<dbReference type="EMBL" id="CAJJDM010000273">
    <property type="protein sequence ID" value="CAD8118829.1"/>
    <property type="molecule type" value="Genomic_DNA"/>
</dbReference>
<name>A0A8S1QT42_PARPR</name>
<sequence>MLINQQGKLYGKNNMKTGLCSQIQIRFYIYLCSEMKFTSDEILQRKFMDQLSRQAYELAFKYTHKLGYLENPAKKKNQAKIRFSNKESKTLEGGILENYQ</sequence>
<protein>
    <submittedName>
        <fullName evidence="1">Uncharacterized protein</fullName>
    </submittedName>
</protein>
<accession>A0A8S1QT42</accession>
<keyword evidence="2" id="KW-1185">Reference proteome</keyword>
<evidence type="ECO:0000313" key="1">
    <source>
        <dbReference type="EMBL" id="CAD8118829.1"/>
    </source>
</evidence>
<dbReference type="Proteomes" id="UP000688137">
    <property type="component" value="Unassembled WGS sequence"/>
</dbReference>
<organism evidence="1 2">
    <name type="scientific">Paramecium primaurelia</name>
    <dbReference type="NCBI Taxonomy" id="5886"/>
    <lineage>
        <taxon>Eukaryota</taxon>
        <taxon>Sar</taxon>
        <taxon>Alveolata</taxon>
        <taxon>Ciliophora</taxon>
        <taxon>Intramacronucleata</taxon>
        <taxon>Oligohymenophorea</taxon>
        <taxon>Peniculida</taxon>
        <taxon>Parameciidae</taxon>
        <taxon>Paramecium</taxon>
    </lineage>
</organism>
<dbReference type="AlphaFoldDB" id="A0A8S1QT42"/>
<gene>
    <name evidence="1" type="ORF">PPRIM_AZ9-3.1.T2640007</name>
</gene>
<reference evidence="1" key="1">
    <citation type="submission" date="2021-01" db="EMBL/GenBank/DDBJ databases">
        <authorList>
            <consortium name="Genoscope - CEA"/>
            <person name="William W."/>
        </authorList>
    </citation>
    <scope>NUCLEOTIDE SEQUENCE</scope>
</reference>
<proteinExistence type="predicted"/>
<comment type="caution">
    <text evidence="1">The sequence shown here is derived from an EMBL/GenBank/DDBJ whole genome shotgun (WGS) entry which is preliminary data.</text>
</comment>
<evidence type="ECO:0000313" key="2">
    <source>
        <dbReference type="Proteomes" id="UP000688137"/>
    </source>
</evidence>